<gene>
    <name evidence="2" type="primary">LOC107781482</name>
</gene>
<evidence type="ECO:0000313" key="2">
    <source>
        <dbReference type="RefSeq" id="XP_075110129.1"/>
    </source>
</evidence>
<protein>
    <submittedName>
        <fullName evidence="2">Uncharacterized protein LOC107781482</fullName>
    </submittedName>
</protein>
<reference evidence="2" key="2">
    <citation type="submission" date="2025-08" db="UniProtKB">
        <authorList>
            <consortium name="RefSeq"/>
        </authorList>
    </citation>
    <scope>IDENTIFICATION</scope>
    <source>
        <tissue evidence="2">Leaf</tissue>
    </source>
</reference>
<accession>A0AC58UKW8</accession>
<dbReference type="RefSeq" id="XP_075110129.1">
    <property type="nucleotide sequence ID" value="XM_075254028.1"/>
</dbReference>
<sequence length="429" mass="48563">MGFRKATNSVETQDPQSSHLPDGSGSADTSFTGLTESLNNGGRTSADFVHRQVPVSEKKKTTNIGSKNKRLLIHADDTMELRITWEESQELIHPPPTTQPTILVIEDCEFEAYDEPPVFGKQTIFASRPSGDQEQWAQCDSCSKWRKFPMHVLLPPKWTCSDNIWDSNRCSCSAPEEIKAKELEAFFRVSKDKMAKGCVSKTGGGGRDKSPSKRSIKRIKTSQEDELQKSIVAEVEAKPLQVVEVVEGENAGEEEKEKENEQEIEKENTKETENVLGGNAREEEIEKEKEEEKEETTVDEGEEETDIDDEASVANTEEKASREEEEKEKEAATKRRKKRKNDNAPSQSVEDEMPEDEFDSCEVEILKLRSELPPLKYKTFLDDNETFNKKITVRSLLGLAGMGEFRKLLQDEGLKNKFRSSPFRHFGFA</sequence>
<reference evidence="1" key="1">
    <citation type="journal article" date="2014" name="Nat. Commun.">
        <title>The tobacco genome sequence and its comparison with those of tomato and potato.</title>
        <authorList>
            <person name="Sierro N."/>
            <person name="Battey J.N."/>
            <person name="Ouadi S."/>
            <person name="Bakaher N."/>
            <person name="Bovet L."/>
            <person name="Willig A."/>
            <person name="Goepfert S."/>
            <person name="Peitsch M.C."/>
            <person name="Ivanov N.V."/>
        </authorList>
    </citation>
    <scope>NUCLEOTIDE SEQUENCE [LARGE SCALE GENOMIC DNA]</scope>
</reference>
<name>A0AC58UKW8_TOBAC</name>
<evidence type="ECO:0000313" key="1">
    <source>
        <dbReference type="Proteomes" id="UP000790787"/>
    </source>
</evidence>
<keyword evidence="1" id="KW-1185">Reference proteome</keyword>
<organism evidence="1 2">
    <name type="scientific">Nicotiana tabacum</name>
    <name type="common">Common tobacco</name>
    <dbReference type="NCBI Taxonomy" id="4097"/>
    <lineage>
        <taxon>Eukaryota</taxon>
        <taxon>Viridiplantae</taxon>
        <taxon>Streptophyta</taxon>
        <taxon>Embryophyta</taxon>
        <taxon>Tracheophyta</taxon>
        <taxon>Spermatophyta</taxon>
        <taxon>Magnoliopsida</taxon>
        <taxon>eudicotyledons</taxon>
        <taxon>Gunneridae</taxon>
        <taxon>Pentapetalae</taxon>
        <taxon>asterids</taxon>
        <taxon>lamiids</taxon>
        <taxon>Solanales</taxon>
        <taxon>Solanaceae</taxon>
        <taxon>Nicotianoideae</taxon>
        <taxon>Nicotianeae</taxon>
        <taxon>Nicotiana</taxon>
    </lineage>
</organism>
<dbReference type="Proteomes" id="UP000790787">
    <property type="component" value="Chromosome 5"/>
</dbReference>
<proteinExistence type="predicted"/>